<accession>A0A1I7IMT0</accession>
<name>A0A1I7IMT0_9FLAO</name>
<keyword evidence="5" id="KW-1185">Reference proteome</keyword>
<dbReference type="AlphaFoldDB" id="A0A1I7IMT0"/>
<keyword evidence="2" id="KW-0964">Secreted</keyword>
<dbReference type="STRING" id="1224947.SAMN05216480_11821"/>
<gene>
    <name evidence="4" type="ORF">SAMN05216480_11821</name>
</gene>
<dbReference type="Gene3D" id="2.120.10.30">
    <property type="entry name" value="TolB, C-terminal domain"/>
    <property type="match status" value="1"/>
</dbReference>
<dbReference type="InterPro" id="IPR017996">
    <property type="entry name" value="MRJP/yellow-related"/>
</dbReference>
<evidence type="ECO:0000256" key="2">
    <source>
        <dbReference type="ARBA" id="ARBA00022525"/>
    </source>
</evidence>
<dbReference type="EMBL" id="FPBK01000018">
    <property type="protein sequence ID" value="SFU74235.1"/>
    <property type="molecule type" value="Genomic_DNA"/>
</dbReference>
<evidence type="ECO:0000313" key="4">
    <source>
        <dbReference type="EMBL" id="SFU74235.1"/>
    </source>
</evidence>
<protein>
    <submittedName>
        <fullName evidence="4">Major royal jelly protein</fullName>
    </submittedName>
</protein>
<sequence length="359" mass="40270">MNSMRIVYASLLGLVLLFNSCHENTKGNSTKQSKTDQKKPVKVATFKGQQVTGVSVSSEGKVFANFPRWRTGVANAVVVLDSLGNPTPYPSKQWNTWEVGQPITDSVFVGIQSVVAHHNKLYVLDTRNALWKGVMDAPRIFVFNLTSNTLEDMYTLSADSYKQNSYINDLRIDPSDQYIYMTDSNESALVVYNIKERSSKRVLDNHFSTQATLKELDFNGTKWGNPVHSDGIALNTKNNRLYYHSLTGYDLYSVSTSLLQSGTEEAIANDVRKEAVTGAPDGMIFDAHQNLYLANLEKGSIDILKPNDAIATFYTGNEVRWADTFSIYNDDLYYTNSRINEVQGAINNMEFSIYKIPLP</sequence>
<feature type="chain" id="PRO_5011488264" evidence="3">
    <location>
        <begin position="24"/>
        <end position="359"/>
    </location>
</feature>
<dbReference type="Pfam" id="PF03022">
    <property type="entry name" value="MRJP"/>
    <property type="match status" value="1"/>
</dbReference>
<proteinExistence type="predicted"/>
<evidence type="ECO:0000256" key="3">
    <source>
        <dbReference type="SAM" id="SignalP"/>
    </source>
</evidence>
<evidence type="ECO:0000256" key="1">
    <source>
        <dbReference type="ARBA" id="ARBA00004613"/>
    </source>
</evidence>
<keyword evidence="3" id="KW-0732">Signal</keyword>
<dbReference type="InterPro" id="IPR011042">
    <property type="entry name" value="6-blade_b-propeller_TolB-like"/>
</dbReference>
<dbReference type="GO" id="GO:0005576">
    <property type="term" value="C:extracellular region"/>
    <property type="evidence" value="ECO:0007669"/>
    <property type="project" value="UniProtKB-SubCell"/>
</dbReference>
<comment type="subcellular location">
    <subcellularLocation>
        <location evidence="1">Secreted</location>
    </subcellularLocation>
</comment>
<dbReference type="SUPFAM" id="SSF63829">
    <property type="entry name" value="Calcium-dependent phosphotriesterase"/>
    <property type="match status" value="1"/>
</dbReference>
<organism evidence="4 5">
    <name type="scientific">Pustulibacterium marinum</name>
    <dbReference type="NCBI Taxonomy" id="1224947"/>
    <lineage>
        <taxon>Bacteria</taxon>
        <taxon>Pseudomonadati</taxon>
        <taxon>Bacteroidota</taxon>
        <taxon>Flavobacteriia</taxon>
        <taxon>Flavobacteriales</taxon>
        <taxon>Flavobacteriaceae</taxon>
        <taxon>Pustulibacterium</taxon>
    </lineage>
</organism>
<dbReference type="PANTHER" id="PTHR10009">
    <property type="entry name" value="PROTEIN YELLOW-RELATED"/>
    <property type="match status" value="1"/>
</dbReference>
<evidence type="ECO:0000313" key="5">
    <source>
        <dbReference type="Proteomes" id="UP000199138"/>
    </source>
</evidence>
<dbReference type="Proteomes" id="UP000199138">
    <property type="component" value="Unassembled WGS sequence"/>
</dbReference>
<dbReference type="PANTHER" id="PTHR10009:SF18">
    <property type="entry name" value="PROTEIN YELLOW-LIKE PROTEIN"/>
    <property type="match status" value="1"/>
</dbReference>
<reference evidence="4 5" key="1">
    <citation type="submission" date="2016-10" db="EMBL/GenBank/DDBJ databases">
        <authorList>
            <person name="de Groot N.N."/>
        </authorList>
    </citation>
    <scope>NUCLEOTIDE SEQUENCE [LARGE SCALE GENOMIC DNA]</scope>
    <source>
        <strain evidence="4 5">CGMCC 1.12333</strain>
    </source>
</reference>
<feature type="signal peptide" evidence="3">
    <location>
        <begin position="1"/>
        <end position="23"/>
    </location>
</feature>